<keyword evidence="1" id="KW-0833">Ubl conjugation pathway</keyword>
<protein>
    <recommendedName>
        <fullName evidence="2">F-box domain-containing protein</fullName>
    </recommendedName>
</protein>
<comment type="caution">
    <text evidence="3">The sequence shown here is derived from an EMBL/GenBank/DDBJ whole genome shotgun (WGS) entry which is preliminary data.</text>
</comment>
<dbReference type="PANTHER" id="PTHR20933:SF4">
    <property type="entry name" value="F-BOX INVOLVED IN POLYQ PATHOGENESIS, ISOFORM A"/>
    <property type="match status" value="1"/>
</dbReference>
<evidence type="ECO:0000313" key="3">
    <source>
        <dbReference type="EMBL" id="KAJ7325624.1"/>
    </source>
</evidence>
<keyword evidence="4" id="KW-1185">Reference proteome</keyword>
<dbReference type="InterPro" id="IPR036047">
    <property type="entry name" value="F-box-like_dom_sf"/>
</dbReference>
<reference evidence="3" key="1">
    <citation type="submission" date="2023-01" db="EMBL/GenBank/DDBJ databases">
        <title>Genome assembly of the deep-sea coral Lophelia pertusa.</title>
        <authorList>
            <person name="Herrera S."/>
            <person name="Cordes E."/>
        </authorList>
    </citation>
    <scope>NUCLEOTIDE SEQUENCE</scope>
    <source>
        <strain evidence="3">USNM1676648</strain>
        <tissue evidence="3">Polyp</tissue>
    </source>
</reference>
<dbReference type="PANTHER" id="PTHR20933">
    <property type="entry name" value="F-BOX ONLY PROTEIN 33"/>
    <property type="match status" value="1"/>
</dbReference>
<sequence length="406" mass="45993">MHIHDFPDTTILSIFSYLCERDLCRVAQACNRWSLIAYDSSLWKTVNLKSFHKLNEVCLIKLIRCRMVPMLYKINLGRFTLSPRVFQVLVKYCKQLKVLCLQSATFVEDFTVNATESFPQHLTKLDIRHSSGHPTAFKVITQCSHSIQCLGLNDLLFESLKTEVEKHRFFSSLQAVKILEFSYCLSLTEQMVWYVAEYCTNLRSLCLRRCGNIKGESLPALIDRCSSLTSLVLDGTSVSDEAVALVRWERSVITELDLSWCRHLTEVGLRSMLPRCSHLRYLRLCCCGYGHAITDEVLNAMTESHATSLQVLDLSYSSEVTNSALGRFVASSPVLLYLRVYHCQMLTSALMNLIPSDSQVFVVANFALQRGGLVTSASLGEPWTLRSVPPVNYSQTLSLDQSLRQD</sequence>
<dbReference type="EMBL" id="MU827807">
    <property type="protein sequence ID" value="KAJ7325624.1"/>
    <property type="molecule type" value="Genomic_DNA"/>
</dbReference>
<evidence type="ECO:0000256" key="1">
    <source>
        <dbReference type="ARBA" id="ARBA00022786"/>
    </source>
</evidence>
<dbReference type="SUPFAM" id="SSF81383">
    <property type="entry name" value="F-box domain"/>
    <property type="match status" value="1"/>
</dbReference>
<dbReference type="SMART" id="SM00367">
    <property type="entry name" value="LRR_CC"/>
    <property type="match status" value="4"/>
</dbReference>
<gene>
    <name evidence="3" type="ORF">OS493_029487</name>
</gene>
<dbReference type="PROSITE" id="PS50181">
    <property type="entry name" value="FBOX"/>
    <property type="match status" value="1"/>
</dbReference>
<evidence type="ECO:0000259" key="2">
    <source>
        <dbReference type="PROSITE" id="PS50181"/>
    </source>
</evidence>
<dbReference type="SUPFAM" id="SSF52047">
    <property type="entry name" value="RNI-like"/>
    <property type="match status" value="1"/>
</dbReference>
<dbReference type="Pfam" id="PF12937">
    <property type="entry name" value="F-box-like"/>
    <property type="match status" value="1"/>
</dbReference>
<dbReference type="InterPro" id="IPR001810">
    <property type="entry name" value="F-box_dom"/>
</dbReference>
<evidence type="ECO:0000313" key="4">
    <source>
        <dbReference type="Proteomes" id="UP001163046"/>
    </source>
</evidence>
<feature type="domain" description="F-box" evidence="2">
    <location>
        <begin position="1"/>
        <end position="46"/>
    </location>
</feature>
<organism evidence="3 4">
    <name type="scientific">Desmophyllum pertusum</name>
    <dbReference type="NCBI Taxonomy" id="174260"/>
    <lineage>
        <taxon>Eukaryota</taxon>
        <taxon>Metazoa</taxon>
        <taxon>Cnidaria</taxon>
        <taxon>Anthozoa</taxon>
        <taxon>Hexacorallia</taxon>
        <taxon>Scleractinia</taxon>
        <taxon>Caryophylliina</taxon>
        <taxon>Caryophylliidae</taxon>
        <taxon>Desmophyllum</taxon>
    </lineage>
</organism>
<dbReference type="InterPro" id="IPR032675">
    <property type="entry name" value="LRR_dom_sf"/>
</dbReference>
<dbReference type="Gene3D" id="3.80.10.10">
    <property type="entry name" value="Ribonuclease Inhibitor"/>
    <property type="match status" value="2"/>
</dbReference>
<dbReference type="GO" id="GO:0031398">
    <property type="term" value="P:positive regulation of protein ubiquitination"/>
    <property type="evidence" value="ECO:0007669"/>
    <property type="project" value="TreeGrafter"/>
</dbReference>
<name>A0A9W9YC87_9CNID</name>
<proteinExistence type="predicted"/>
<dbReference type="Proteomes" id="UP001163046">
    <property type="component" value="Unassembled WGS sequence"/>
</dbReference>
<accession>A0A9W9YC87</accession>
<dbReference type="OrthoDB" id="3219396at2759"/>
<dbReference type="AlphaFoldDB" id="A0A9W9YC87"/>
<dbReference type="InterPro" id="IPR006553">
    <property type="entry name" value="Leu-rich_rpt_Cys-con_subtyp"/>
</dbReference>